<name>A0A8S4R9K8_9NEOP</name>
<dbReference type="EMBL" id="CAKXAJ010025013">
    <property type="protein sequence ID" value="CAH2233879.1"/>
    <property type="molecule type" value="Genomic_DNA"/>
</dbReference>
<protein>
    <submittedName>
        <fullName evidence="1">Jg18184 protein</fullName>
    </submittedName>
</protein>
<organism evidence="1 2">
    <name type="scientific">Pararge aegeria aegeria</name>
    <dbReference type="NCBI Taxonomy" id="348720"/>
    <lineage>
        <taxon>Eukaryota</taxon>
        <taxon>Metazoa</taxon>
        <taxon>Ecdysozoa</taxon>
        <taxon>Arthropoda</taxon>
        <taxon>Hexapoda</taxon>
        <taxon>Insecta</taxon>
        <taxon>Pterygota</taxon>
        <taxon>Neoptera</taxon>
        <taxon>Endopterygota</taxon>
        <taxon>Lepidoptera</taxon>
        <taxon>Glossata</taxon>
        <taxon>Ditrysia</taxon>
        <taxon>Papilionoidea</taxon>
        <taxon>Nymphalidae</taxon>
        <taxon>Satyrinae</taxon>
        <taxon>Satyrini</taxon>
        <taxon>Parargina</taxon>
        <taxon>Pararge</taxon>
    </lineage>
</organism>
<dbReference type="AlphaFoldDB" id="A0A8S4R9K8"/>
<keyword evidence="2" id="KW-1185">Reference proteome</keyword>
<accession>A0A8S4R9K8</accession>
<proteinExistence type="predicted"/>
<sequence length="138" mass="14982">MKQKSGPLFYHGGKSFGDTKLPGGKSLVMWDSYPLKPPHWPPSTQIGRPWNLLGTHRCLVQSPKGSSREKRSPDLMCLAGATKSCRPGTIPGVEGGKRWLAARCTIWLLGTPRSLGILLHGQFTATGSARSRTRSVTS</sequence>
<gene>
    <name evidence="1" type="primary">jg18184</name>
    <name evidence="1" type="ORF">PAEG_LOCUS11800</name>
</gene>
<reference evidence="1" key="1">
    <citation type="submission" date="2022-03" db="EMBL/GenBank/DDBJ databases">
        <authorList>
            <person name="Lindestad O."/>
        </authorList>
    </citation>
    <scope>NUCLEOTIDE SEQUENCE</scope>
</reference>
<dbReference type="Proteomes" id="UP000838756">
    <property type="component" value="Unassembled WGS sequence"/>
</dbReference>
<comment type="caution">
    <text evidence="1">The sequence shown here is derived from an EMBL/GenBank/DDBJ whole genome shotgun (WGS) entry which is preliminary data.</text>
</comment>
<evidence type="ECO:0000313" key="2">
    <source>
        <dbReference type="Proteomes" id="UP000838756"/>
    </source>
</evidence>
<evidence type="ECO:0000313" key="1">
    <source>
        <dbReference type="EMBL" id="CAH2233879.1"/>
    </source>
</evidence>